<accession>A0A6A6MXK7</accession>
<feature type="region of interest" description="Disordered" evidence="1">
    <location>
        <begin position="87"/>
        <end position="134"/>
    </location>
</feature>
<feature type="compositionally biased region" description="Basic and acidic residues" evidence="1">
    <location>
        <begin position="230"/>
        <end position="239"/>
    </location>
</feature>
<keyword evidence="3" id="KW-1185">Reference proteome</keyword>
<protein>
    <submittedName>
        <fullName evidence="2">Uncharacterized protein</fullName>
    </submittedName>
</protein>
<dbReference type="Proteomes" id="UP000467840">
    <property type="component" value="Chromosome 10"/>
</dbReference>
<dbReference type="EMBL" id="JAAGAX010000003">
    <property type="protein sequence ID" value="KAF2318652.1"/>
    <property type="molecule type" value="Genomic_DNA"/>
</dbReference>
<evidence type="ECO:0000256" key="1">
    <source>
        <dbReference type="SAM" id="MobiDB-lite"/>
    </source>
</evidence>
<feature type="compositionally biased region" description="Basic and acidic residues" evidence="1">
    <location>
        <begin position="113"/>
        <end position="126"/>
    </location>
</feature>
<sequence>MDLPRGLPMVRRVPRSIGEDNSEVVGLRHADKIMRGFPDDGEGHAYTRPQPPYEGLDGRFEKISRWVWCPPRIVPRRSPIYRMERIRSPDNPGFPAERVPRRHGSPSYLSRPNDLREMDPGRDHGHPRSIISNRSPTGRIFLRNSRRFGVADPRERAENDEFYEGPMHPSRFHELGGDGNGQERRFEDGPRSFRFFPEDDPDFHERANLRGREFDRRIKNRPGNAPRRPRSIEEQEGNYRHGGQVLYDDSFDDMSRVKRKRF</sequence>
<comment type="caution">
    <text evidence="2">The sequence shown here is derived from an EMBL/GenBank/DDBJ whole genome shotgun (WGS) entry which is preliminary data.</text>
</comment>
<evidence type="ECO:0000313" key="2">
    <source>
        <dbReference type="EMBL" id="KAF2318652.1"/>
    </source>
</evidence>
<dbReference type="AlphaFoldDB" id="A0A6A6MXK7"/>
<feature type="compositionally biased region" description="Basic and acidic residues" evidence="1">
    <location>
        <begin position="203"/>
        <end position="217"/>
    </location>
</feature>
<dbReference type="PANTHER" id="PTHR34536:SF4">
    <property type="entry name" value="BTZ DOMAIN-CONTAINING PROTEIN"/>
    <property type="match status" value="1"/>
</dbReference>
<feature type="compositionally biased region" description="Basic and acidic residues" evidence="1">
    <location>
        <begin position="171"/>
        <end position="191"/>
    </location>
</feature>
<organism evidence="2 3">
    <name type="scientific">Hevea brasiliensis</name>
    <name type="common">Para rubber tree</name>
    <name type="synonym">Siphonia brasiliensis</name>
    <dbReference type="NCBI Taxonomy" id="3981"/>
    <lineage>
        <taxon>Eukaryota</taxon>
        <taxon>Viridiplantae</taxon>
        <taxon>Streptophyta</taxon>
        <taxon>Embryophyta</taxon>
        <taxon>Tracheophyta</taxon>
        <taxon>Spermatophyta</taxon>
        <taxon>Magnoliopsida</taxon>
        <taxon>eudicotyledons</taxon>
        <taxon>Gunneridae</taxon>
        <taxon>Pentapetalae</taxon>
        <taxon>rosids</taxon>
        <taxon>fabids</taxon>
        <taxon>Malpighiales</taxon>
        <taxon>Euphorbiaceae</taxon>
        <taxon>Crotonoideae</taxon>
        <taxon>Micrandreae</taxon>
        <taxon>Hevea</taxon>
    </lineage>
</organism>
<gene>
    <name evidence="2" type="ORF">GH714_009580</name>
</gene>
<dbReference type="PANTHER" id="PTHR34536">
    <property type="entry name" value="DENTIN SIALOPHOSPHOPROTEIN-LIKE PROTEIN"/>
    <property type="match status" value="1"/>
</dbReference>
<feature type="region of interest" description="Disordered" evidence="1">
    <location>
        <begin position="161"/>
        <end position="250"/>
    </location>
</feature>
<reference evidence="2 3" key="1">
    <citation type="journal article" date="2020" name="Mol. Plant">
        <title>The Chromosome-Based Rubber Tree Genome Provides New Insights into Spurge Genome Evolution and Rubber Biosynthesis.</title>
        <authorList>
            <person name="Liu J."/>
            <person name="Shi C."/>
            <person name="Shi C.C."/>
            <person name="Li W."/>
            <person name="Zhang Q.J."/>
            <person name="Zhang Y."/>
            <person name="Li K."/>
            <person name="Lu H.F."/>
            <person name="Shi C."/>
            <person name="Zhu S.T."/>
            <person name="Xiao Z.Y."/>
            <person name="Nan H."/>
            <person name="Yue Y."/>
            <person name="Zhu X.G."/>
            <person name="Wu Y."/>
            <person name="Hong X.N."/>
            <person name="Fan G.Y."/>
            <person name="Tong Y."/>
            <person name="Zhang D."/>
            <person name="Mao C.L."/>
            <person name="Liu Y.L."/>
            <person name="Hao S.J."/>
            <person name="Liu W.Q."/>
            <person name="Lv M.Q."/>
            <person name="Zhang H.B."/>
            <person name="Liu Y."/>
            <person name="Hu-Tang G.R."/>
            <person name="Wang J.P."/>
            <person name="Wang J.H."/>
            <person name="Sun Y.H."/>
            <person name="Ni S.B."/>
            <person name="Chen W.B."/>
            <person name="Zhang X.C."/>
            <person name="Jiao Y.N."/>
            <person name="Eichler E.E."/>
            <person name="Li G.H."/>
            <person name="Liu X."/>
            <person name="Gao L.Z."/>
        </authorList>
    </citation>
    <scope>NUCLEOTIDE SEQUENCE [LARGE SCALE GENOMIC DNA]</scope>
    <source>
        <strain evidence="3">cv. GT1</strain>
        <tissue evidence="2">Leaf</tissue>
    </source>
</reference>
<evidence type="ECO:0000313" key="3">
    <source>
        <dbReference type="Proteomes" id="UP000467840"/>
    </source>
</evidence>
<proteinExistence type="predicted"/>
<name>A0A6A6MXK7_HEVBR</name>